<accession>A0A9N8YPP0</accession>
<dbReference type="OrthoDB" id="10261753at2759"/>
<keyword evidence="1" id="KW-0175">Coiled coil</keyword>
<evidence type="ECO:0000313" key="2">
    <source>
        <dbReference type="EMBL" id="CAG8444073.1"/>
    </source>
</evidence>
<keyword evidence="3" id="KW-1185">Reference proteome</keyword>
<comment type="caution">
    <text evidence="2">The sequence shown here is derived from an EMBL/GenBank/DDBJ whole genome shotgun (WGS) entry which is preliminary data.</text>
</comment>
<dbReference type="GO" id="GO:0035303">
    <property type="term" value="P:regulation of dephosphorylation"/>
    <property type="evidence" value="ECO:0007669"/>
    <property type="project" value="TreeGrafter"/>
</dbReference>
<protein>
    <submittedName>
        <fullName evidence="2">9670_t:CDS:1</fullName>
    </submittedName>
</protein>
<dbReference type="AlphaFoldDB" id="A0A9N8YPP0"/>
<evidence type="ECO:0000313" key="3">
    <source>
        <dbReference type="Proteomes" id="UP000789508"/>
    </source>
</evidence>
<dbReference type="EMBL" id="CAJVPS010000037">
    <property type="protein sequence ID" value="CAG8444073.1"/>
    <property type="molecule type" value="Genomic_DNA"/>
</dbReference>
<feature type="coiled-coil region" evidence="1">
    <location>
        <begin position="121"/>
        <end position="179"/>
    </location>
</feature>
<gene>
    <name evidence="2" type="ORF">ALEPTO_LOCUS546</name>
</gene>
<dbReference type="Pfam" id="PF04177">
    <property type="entry name" value="TAP42"/>
    <property type="match status" value="1"/>
</dbReference>
<dbReference type="GO" id="GO:0051721">
    <property type="term" value="F:protein phosphatase 2A binding"/>
    <property type="evidence" value="ECO:0007669"/>
    <property type="project" value="TreeGrafter"/>
</dbReference>
<reference evidence="2" key="1">
    <citation type="submission" date="2021-06" db="EMBL/GenBank/DDBJ databases">
        <authorList>
            <person name="Kallberg Y."/>
            <person name="Tangrot J."/>
            <person name="Rosling A."/>
        </authorList>
    </citation>
    <scope>NUCLEOTIDE SEQUENCE</scope>
    <source>
        <strain evidence="2">FL130A</strain>
    </source>
</reference>
<dbReference type="InterPro" id="IPR007304">
    <property type="entry name" value="TAP46-like"/>
</dbReference>
<organism evidence="2 3">
    <name type="scientific">Ambispora leptoticha</name>
    <dbReference type="NCBI Taxonomy" id="144679"/>
    <lineage>
        <taxon>Eukaryota</taxon>
        <taxon>Fungi</taxon>
        <taxon>Fungi incertae sedis</taxon>
        <taxon>Mucoromycota</taxon>
        <taxon>Glomeromycotina</taxon>
        <taxon>Glomeromycetes</taxon>
        <taxon>Archaeosporales</taxon>
        <taxon>Ambisporaceae</taxon>
        <taxon>Ambispora</taxon>
    </lineage>
</organism>
<sequence length="307" mass="35658">MAEGDNSLHSLFASGETLYNSIENSDLASSDIKYQEDVRRALECFSKMEAYLGNLTSKLIEGERLDILKRARQYHEQFLRNVELHEILTKEDRDYMEQASNDLTKNAAKTREIKIARYKRKIALEKEIKELEQQFETLGERIDENIKRKHVLKLVELFIQKSLDELASIKQETELLEKMRMTLNQGIEQKKTDELYKADSRLRNPNGPLLSKEGRPLQPFIITNKREAIQKEVFRPGWRLPTMTVDEYLQQEMERGNIISGGGKIPEKKEIDDNDESAIDAATYKAREMDEFKDANPRGWGNRMGKG</sequence>
<dbReference type="PANTHER" id="PTHR10933:SF9">
    <property type="entry name" value="IMMUNOGLOBULIN-BINDING PROTEIN 1"/>
    <property type="match status" value="1"/>
</dbReference>
<name>A0A9N8YPP0_9GLOM</name>
<dbReference type="GO" id="GO:0005829">
    <property type="term" value="C:cytosol"/>
    <property type="evidence" value="ECO:0007669"/>
    <property type="project" value="TreeGrafter"/>
</dbReference>
<proteinExistence type="predicted"/>
<dbReference type="Proteomes" id="UP000789508">
    <property type="component" value="Unassembled WGS sequence"/>
</dbReference>
<dbReference type="InterPro" id="IPR038511">
    <property type="entry name" value="TAP42/TAP46-like_sf"/>
</dbReference>
<dbReference type="PANTHER" id="PTHR10933">
    <property type="entry name" value="IMMUNOGLOBULIN-BINDING PROTEIN 1"/>
    <property type="match status" value="1"/>
</dbReference>
<dbReference type="GO" id="GO:0009966">
    <property type="term" value="P:regulation of signal transduction"/>
    <property type="evidence" value="ECO:0007669"/>
    <property type="project" value="InterPro"/>
</dbReference>
<dbReference type="Gene3D" id="1.25.40.540">
    <property type="entry name" value="TAP42-like family"/>
    <property type="match status" value="1"/>
</dbReference>
<evidence type="ECO:0000256" key="1">
    <source>
        <dbReference type="SAM" id="Coils"/>
    </source>
</evidence>